<evidence type="ECO:0000313" key="1">
    <source>
        <dbReference type="EMBL" id="GMN72119.1"/>
    </source>
</evidence>
<sequence length="18" mass="2186">MYQDLEIEITYEGQIKIV</sequence>
<accession>A0AA88ELD5</accession>
<dbReference type="EMBL" id="BTGU01011562">
    <property type="protein sequence ID" value="GMN72119.1"/>
    <property type="molecule type" value="Genomic_DNA"/>
</dbReference>
<comment type="caution">
    <text evidence="1">The sequence shown here is derived from an EMBL/GenBank/DDBJ whole genome shotgun (WGS) entry which is preliminary data.</text>
</comment>
<name>A0AA88ELD5_FICCA</name>
<gene>
    <name evidence="1" type="ORF">TIFTF001_052793</name>
</gene>
<organism evidence="1 2">
    <name type="scientific">Ficus carica</name>
    <name type="common">Common fig</name>
    <dbReference type="NCBI Taxonomy" id="3494"/>
    <lineage>
        <taxon>Eukaryota</taxon>
        <taxon>Viridiplantae</taxon>
        <taxon>Streptophyta</taxon>
        <taxon>Embryophyta</taxon>
        <taxon>Tracheophyta</taxon>
        <taxon>Spermatophyta</taxon>
        <taxon>Magnoliopsida</taxon>
        <taxon>eudicotyledons</taxon>
        <taxon>Gunneridae</taxon>
        <taxon>Pentapetalae</taxon>
        <taxon>rosids</taxon>
        <taxon>fabids</taxon>
        <taxon>Rosales</taxon>
        <taxon>Moraceae</taxon>
        <taxon>Ficeae</taxon>
        <taxon>Ficus</taxon>
    </lineage>
</organism>
<keyword evidence="2" id="KW-1185">Reference proteome</keyword>
<dbReference type="Proteomes" id="UP001187192">
    <property type="component" value="Unassembled WGS sequence"/>
</dbReference>
<reference evidence="1" key="1">
    <citation type="submission" date="2023-07" db="EMBL/GenBank/DDBJ databases">
        <title>draft genome sequence of fig (Ficus carica).</title>
        <authorList>
            <person name="Takahashi T."/>
            <person name="Nishimura K."/>
        </authorList>
    </citation>
    <scope>NUCLEOTIDE SEQUENCE</scope>
</reference>
<dbReference type="AlphaFoldDB" id="A0AA88ELD5"/>
<evidence type="ECO:0000313" key="2">
    <source>
        <dbReference type="Proteomes" id="UP001187192"/>
    </source>
</evidence>
<protein>
    <submittedName>
        <fullName evidence="1">Uncharacterized protein</fullName>
    </submittedName>
</protein>
<proteinExistence type="predicted"/>